<dbReference type="InterPro" id="IPR010920">
    <property type="entry name" value="LSM_dom_sf"/>
</dbReference>
<feature type="region of interest" description="Disordered" evidence="5">
    <location>
        <begin position="318"/>
        <end position="338"/>
    </location>
</feature>
<dbReference type="STRING" id="4846.A0A367KUK3"/>
<feature type="region of interest" description="Disordered" evidence="5">
    <location>
        <begin position="372"/>
        <end position="425"/>
    </location>
</feature>
<evidence type="ECO:0000256" key="5">
    <source>
        <dbReference type="SAM" id="MobiDB-lite"/>
    </source>
</evidence>
<feature type="transmembrane region" description="Helical" evidence="6">
    <location>
        <begin position="568"/>
        <end position="590"/>
    </location>
</feature>
<dbReference type="PANTHER" id="PTHR31323">
    <property type="entry name" value="MECHANOSENSITIVE ION CHANNEL PROTEIN MSY2"/>
    <property type="match status" value="1"/>
</dbReference>
<feature type="compositionally biased region" description="Basic and acidic residues" evidence="5">
    <location>
        <begin position="1"/>
        <end position="14"/>
    </location>
</feature>
<feature type="compositionally biased region" description="Basic and acidic residues" evidence="5">
    <location>
        <begin position="372"/>
        <end position="384"/>
    </location>
</feature>
<accession>A0A367KUK3</accession>
<dbReference type="InterPro" id="IPR018247">
    <property type="entry name" value="EF_Hand_1_Ca_BS"/>
</dbReference>
<feature type="transmembrane region" description="Helical" evidence="6">
    <location>
        <begin position="197"/>
        <end position="221"/>
    </location>
</feature>
<feature type="transmembrane region" description="Helical" evidence="6">
    <location>
        <begin position="249"/>
        <end position="271"/>
    </location>
</feature>
<dbReference type="Pfam" id="PF25886">
    <property type="entry name" value="Msy1"/>
    <property type="match status" value="1"/>
</dbReference>
<dbReference type="GO" id="GO:0016020">
    <property type="term" value="C:membrane"/>
    <property type="evidence" value="ECO:0007669"/>
    <property type="project" value="UniProtKB-SubCell"/>
</dbReference>
<reference evidence="8 9" key="1">
    <citation type="journal article" date="2018" name="G3 (Bethesda)">
        <title>Phylogenetic and Phylogenomic Definition of Rhizopus Species.</title>
        <authorList>
            <person name="Gryganskyi A.P."/>
            <person name="Golan J."/>
            <person name="Dolatabadi S."/>
            <person name="Mondo S."/>
            <person name="Robb S."/>
            <person name="Idnurm A."/>
            <person name="Muszewska A."/>
            <person name="Steczkiewicz K."/>
            <person name="Masonjones S."/>
            <person name="Liao H.L."/>
            <person name="Gajdeczka M.T."/>
            <person name="Anike F."/>
            <person name="Vuek A."/>
            <person name="Anishchenko I.M."/>
            <person name="Voigt K."/>
            <person name="de Hoog G.S."/>
            <person name="Smith M.E."/>
            <person name="Heitman J."/>
            <person name="Vilgalys R."/>
            <person name="Stajich J.E."/>
        </authorList>
    </citation>
    <scope>NUCLEOTIDE SEQUENCE [LARGE SCALE GENOMIC DNA]</scope>
    <source>
        <strain evidence="8 9">LSU 92-RS-03</strain>
    </source>
</reference>
<feature type="region of interest" description="Disordered" evidence="5">
    <location>
        <begin position="1"/>
        <end position="31"/>
    </location>
</feature>
<dbReference type="InterPro" id="IPR058650">
    <property type="entry name" value="Msy1/2-like"/>
</dbReference>
<feature type="transmembrane region" description="Helical" evidence="6">
    <location>
        <begin position="155"/>
        <end position="176"/>
    </location>
</feature>
<dbReference type="SUPFAM" id="SSF50182">
    <property type="entry name" value="Sm-like ribonucleoproteins"/>
    <property type="match status" value="1"/>
</dbReference>
<comment type="subcellular location">
    <subcellularLocation>
        <location evidence="1">Membrane</location>
    </subcellularLocation>
</comment>
<dbReference type="Pfam" id="PF00924">
    <property type="entry name" value="MS_channel_2nd"/>
    <property type="match status" value="1"/>
</dbReference>
<dbReference type="InterPro" id="IPR023408">
    <property type="entry name" value="MscS_beta-dom_sf"/>
</dbReference>
<keyword evidence="4 6" id="KW-0472">Membrane</keyword>
<evidence type="ECO:0000256" key="4">
    <source>
        <dbReference type="ARBA" id="ARBA00023136"/>
    </source>
</evidence>
<feature type="domain" description="EF-hand" evidence="7">
    <location>
        <begin position="515"/>
        <end position="550"/>
    </location>
</feature>
<keyword evidence="9" id="KW-1185">Reference proteome</keyword>
<sequence>MEEKQLEENYEQVHRPPNPRSQPSTLSVVSTDDDEPVLLDEGIPATIALETLAGPALILPETIDLDGRTLREEFDWTGKDEGDDEVEKKDDKKGALANSGLFICLSNNTAPIVWTCFILLALIFIAIDIAIFVAYNRREQVTLTSYGLQLWFTWIAFMWCISCMSQLLVEIVPWAIKKLVNLLRPQSTEVLRMRLSYYLALRTYIKLILITSWAWGAWALIRQHIQLPYLGLDANGLDMYQSEPSYVSTFYSVWEACFFAAIFLFVEKFILQLIVTSFHKKAYGDRIRDNDKALRILDRLKKMKRKNPQEFLLKRIRKKPAAKTPTRSHSLDEGGPNKSIMATQQEFLDQKSNVKFPSQNMDTLIAIPPLEDRKVQSDDEKQELSEVTTVESAPKRKSLFQKLKRNSKQPPMEESQDLQAPPPMNRENTWFSRTSHDGILGATRDFGISTSQIPGKLIKGGYQKFKSQTKRDSSNVRQTSSLQAKALAKKIFKNLLGSDTTRECIVESDMYPFFSSVQEATDAFQLFDCDGNGDVSKRELRSGCVRIYRERKYLSRSMRDLSQATGKLDIILMLIFIVVWVIIVCAAFGVNVGTDLMPLWSAFVAASFIFGGSAKDAFEAIIFVFVTHPFDAGDRVFIGTENWVVHEVGLLVTTFRKWDGTIVYVKNSVLTTQYIMNVRRSGRTCELNELQIAFSTPSWKIKNLISHMQEWSNEYPRLYTPNSTSCNVLAFKNQNLVSLSFCFEHSQNWQDPGGRWLRHNNFMFELKEECERLEIEYSLPTQPYENQPMDAPIESYNMGKNSSYGLDGLQPRKTFEYDNEERDPGGVGHGTTSSSNQADSGAAAGAAAALMFAGDLG</sequence>
<dbReference type="GO" id="GO:0005262">
    <property type="term" value="F:calcium channel activity"/>
    <property type="evidence" value="ECO:0007669"/>
    <property type="project" value="TreeGrafter"/>
</dbReference>
<keyword evidence="3 6" id="KW-1133">Transmembrane helix</keyword>
<feature type="region of interest" description="Disordered" evidence="5">
    <location>
        <begin position="816"/>
        <end position="844"/>
    </location>
</feature>
<dbReference type="PROSITE" id="PS50222">
    <property type="entry name" value="EF_HAND_2"/>
    <property type="match status" value="1"/>
</dbReference>
<dbReference type="InterPro" id="IPR006685">
    <property type="entry name" value="MscS_channel_2nd"/>
</dbReference>
<protein>
    <recommendedName>
        <fullName evidence="7">EF-hand domain-containing protein</fullName>
    </recommendedName>
</protein>
<dbReference type="PROSITE" id="PS00018">
    <property type="entry name" value="EF_HAND_1"/>
    <property type="match status" value="1"/>
</dbReference>
<dbReference type="OrthoDB" id="544685at2759"/>
<dbReference type="AlphaFoldDB" id="A0A367KUK3"/>
<name>A0A367KUK3_RHIST</name>
<dbReference type="EMBL" id="PJQM01000299">
    <property type="protein sequence ID" value="RCI05800.1"/>
    <property type="molecule type" value="Genomic_DNA"/>
</dbReference>
<proteinExistence type="predicted"/>
<evidence type="ECO:0000313" key="8">
    <source>
        <dbReference type="EMBL" id="RCI05800.1"/>
    </source>
</evidence>
<dbReference type="PANTHER" id="PTHR31323:SF1">
    <property type="entry name" value="MECHANOSENSITIVE ION CHANNEL PROTEIN"/>
    <property type="match status" value="1"/>
</dbReference>
<evidence type="ECO:0000256" key="3">
    <source>
        <dbReference type="ARBA" id="ARBA00022989"/>
    </source>
</evidence>
<feature type="compositionally biased region" description="Polar residues" evidence="5">
    <location>
        <begin position="21"/>
        <end position="30"/>
    </location>
</feature>
<evidence type="ECO:0000256" key="6">
    <source>
        <dbReference type="SAM" id="Phobius"/>
    </source>
</evidence>
<evidence type="ECO:0000259" key="7">
    <source>
        <dbReference type="PROSITE" id="PS50222"/>
    </source>
</evidence>
<evidence type="ECO:0000256" key="2">
    <source>
        <dbReference type="ARBA" id="ARBA00022692"/>
    </source>
</evidence>
<organism evidence="8 9">
    <name type="scientific">Rhizopus stolonifer</name>
    <name type="common">Rhizopus nigricans</name>
    <dbReference type="NCBI Taxonomy" id="4846"/>
    <lineage>
        <taxon>Eukaryota</taxon>
        <taxon>Fungi</taxon>
        <taxon>Fungi incertae sedis</taxon>
        <taxon>Mucoromycota</taxon>
        <taxon>Mucoromycotina</taxon>
        <taxon>Mucoromycetes</taxon>
        <taxon>Mucorales</taxon>
        <taxon>Mucorineae</taxon>
        <taxon>Rhizopodaceae</taxon>
        <taxon>Rhizopus</taxon>
    </lineage>
</organism>
<comment type="caution">
    <text evidence="8">The sequence shown here is derived from an EMBL/GenBank/DDBJ whole genome shotgun (WGS) entry which is preliminary data.</text>
</comment>
<evidence type="ECO:0000256" key="1">
    <source>
        <dbReference type="ARBA" id="ARBA00004370"/>
    </source>
</evidence>
<keyword evidence="2 6" id="KW-0812">Transmembrane</keyword>
<dbReference type="GO" id="GO:0006874">
    <property type="term" value="P:intracellular calcium ion homeostasis"/>
    <property type="evidence" value="ECO:0007669"/>
    <property type="project" value="TreeGrafter"/>
</dbReference>
<dbReference type="GO" id="GO:0005509">
    <property type="term" value="F:calcium ion binding"/>
    <property type="evidence" value="ECO:0007669"/>
    <property type="project" value="InterPro"/>
</dbReference>
<dbReference type="Gene3D" id="2.30.30.60">
    <property type="match status" value="1"/>
</dbReference>
<dbReference type="Proteomes" id="UP000253551">
    <property type="component" value="Unassembled WGS sequence"/>
</dbReference>
<feature type="compositionally biased region" description="Basic residues" evidence="5">
    <location>
        <begin position="395"/>
        <end position="407"/>
    </location>
</feature>
<evidence type="ECO:0000313" key="9">
    <source>
        <dbReference type="Proteomes" id="UP000253551"/>
    </source>
</evidence>
<feature type="transmembrane region" description="Helical" evidence="6">
    <location>
        <begin position="112"/>
        <end position="135"/>
    </location>
</feature>
<gene>
    <name evidence="8" type="ORF">CU098_007047</name>
</gene>
<dbReference type="InterPro" id="IPR002048">
    <property type="entry name" value="EF_hand_dom"/>
</dbReference>